<dbReference type="EMBL" id="CM017688">
    <property type="protein sequence ID" value="TYH30319.1"/>
    <property type="molecule type" value="Genomic_DNA"/>
</dbReference>
<sequence length="98" mass="11121">MRKLPTKSLSGVSPCEQLFGHKPDYQQLRVFGCLCYPLLRPYNRHKLQYSRSGQFMRDVTSLPIFMTSPANISESSPVDSTPANNSSPQFRRSFSSDC</sequence>
<reference evidence="2 3" key="1">
    <citation type="submission" date="2019-06" db="EMBL/GenBank/DDBJ databases">
        <title>WGS assembly of Gossypium darwinii.</title>
        <authorList>
            <person name="Chen Z.J."/>
            <person name="Sreedasyam A."/>
            <person name="Ando A."/>
            <person name="Song Q."/>
            <person name="De L."/>
            <person name="Hulse-Kemp A."/>
            <person name="Ding M."/>
            <person name="Ye W."/>
            <person name="Kirkbride R."/>
            <person name="Jenkins J."/>
            <person name="Plott C."/>
            <person name="Lovell J."/>
            <person name="Lin Y.-M."/>
            <person name="Vaughn R."/>
            <person name="Liu B."/>
            <person name="Li W."/>
            <person name="Simpson S."/>
            <person name="Scheffler B."/>
            <person name="Saski C."/>
            <person name="Grover C."/>
            <person name="Hu G."/>
            <person name="Conover J."/>
            <person name="Carlson J."/>
            <person name="Shu S."/>
            <person name="Boston L."/>
            <person name="Williams M."/>
            <person name="Peterson D."/>
            <person name="Mcgee K."/>
            <person name="Jones D."/>
            <person name="Wendel J."/>
            <person name="Stelly D."/>
            <person name="Grimwood J."/>
            <person name="Schmutz J."/>
        </authorList>
    </citation>
    <scope>NUCLEOTIDE SEQUENCE [LARGE SCALE GENOMIC DNA]</scope>
    <source>
        <strain evidence="2">1808015.09</strain>
    </source>
</reference>
<gene>
    <name evidence="2" type="ORF">ES288_A01G085600v1</name>
</gene>
<protein>
    <submittedName>
        <fullName evidence="2">Uncharacterized protein</fullName>
    </submittedName>
</protein>
<organism evidence="2 3">
    <name type="scientific">Gossypium darwinii</name>
    <name type="common">Darwin's cotton</name>
    <name type="synonym">Gossypium barbadense var. darwinii</name>
    <dbReference type="NCBI Taxonomy" id="34276"/>
    <lineage>
        <taxon>Eukaryota</taxon>
        <taxon>Viridiplantae</taxon>
        <taxon>Streptophyta</taxon>
        <taxon>Embryophyta</taxon>
        <taxon>Tracheophyta</taxon>
        <taxon>Spermatophyta</taxon>
        <taxon>Magnoliopsida</taxon>
        <taxon>eudicotyledons</taxon>
        <taxon>Gunneridae</taxon>
        <taxon>Pentapetalae</taxon>
        <taxon>rosids</taxon>
        <taxon>malvids</taxon>
        <taxon>Malvales</taxon>
        <taxon>Malvaceae</taxon>
        <taxon>Malvoideae</taxon>
        <taxon>Gossypium</taxon>
    </lineage>
</organism>
<evidence type="ECO:0000313" key="2">
    <source>
        <dbReference type="EMBL" id="TYH30319.1"/>
    </source>
</evidence>
<dbReference type="Proteomes" id="UP000323506">
    <property type="component" value="Chromosome A01"/>
</dbReference>
<feature type="region of interest" description="Disordered" evidence="1">
    <location>
        <begin position="69"/>
        <end position="98"/>
    </location>
</feature>
<evidence type="ECO:0000313" key="3">
    <source>
        <dbReference type="Proteomes" id="UP000323506"/>
    </source>
</evidence>
<dbReference type="AlphaFoldDB" id="A0A5D2HKX2"/>
<accession>A0A5D2HKX2</accession>
<name>A0A5D2HKX2_GOSDA</name>
<proteinExistence type="predicted"/>
<keyword evidence="3" id="KW-1185">Reference proteome</keyword>
<evidence type="ECO:0000256" key="1">
    <source>
        <dbReference type="SAM" id="MobiDB-lite"/>
    </source>
</evidence>